<protein>
    <submittedName>
        <fullName evidence="2">Uncharacterized protein</fullName>
    </submittedName>
</protein>
<feature type="region of interest" description="Disordered" evidence="1">
    <location>
        <begin position="1"/>
        <end position="63"/>
    </location>
</feature>
<dbReference type="EMBL" id="SRPY01000149">
    <property type="protein sequence ID" value="KAG5927892.1"/>
    <property type="molecule type" value="Genomic_DNA"/>
</dbReference>
<evidence type="ECO:0000313" key="3">
    <source>
        <dbReference type="Proteomes" id="UP000811619"/>
    </source>
</evidence>
<name>A0A8K0NJ48_9HYPO</name>
<organism evidence="2 3">
    <name type="scientific">Claviceps africana</name>
    <dbReference type="NCBI Taxonomy" id="83212"/>
    <lineage>
        <taxon>Eukaryota</taxon>
        <taxon>Fungi</taxon>
        <taxon>Dikarya</taxon>
        <taxon>Ascomycota</taxon>
        <taxon>Pezizomycotina</taxon>
        <taxon>Sordariomycetes</taxon>
        <taxon>Hypocreomycetidae</taxon>
        <taxon>Hypocreales</taxon>
        <taxon>Clavicipitaceae</taxon>
        <taxon>Claviceps</taxon>
    </lineage>
</organism>
<feature type="compositionally biased region" description="Basic and acidic residues" evidence="1">
    <location>
        <begin position="40"/>
        <end position="51"/>
    </location>
</feature>
<keyword evidence="3" id="KW-1185">Reference proteome</keyword>
<gene>
    <name evidence="2" type="ORF">E4U42_001599</name>
</gene>
<accession>A0A8K0NJ48</accession>
<dbReference type="AlphaFoldDB" id="A0A8K0NJ48"/>
<comment type="caution">
    <text evidence="2">The sequence shown here is derived from an EMBL/GenBank/DDBJ whole genome shotgun (WGS) entry which is preliminary data.</text>
</comment>
<proteinExistence type="predicted"/>
<evidence type="ECO:0000256" key="1">
    <source>
        <dbReference type="SAM" id="MobiDB-lite"/>
    </source>
</evidence>
<dbReference type="Proteomes" id="UP000811619">
    <property type="component" value="Unassembled WGS sequence"/>
</dbReference>
<evidence type="ECO:0000313" key="2">
    <source>
        <dbReference type="EMBL" id="KAG5927892.1"/>
    </source>
</evidence>
<reference evidence="2" key="1">
    <citation type="journal article" date="2020" name="bioRxiv">
        <title>Whole genome comparisons of ergot fungi reveals the divergence and evolution of species within the genus Claviceps are the result of varying mechanisms driving genome evolution and host range expansion.</title>
        <authorList>
            <person name="Wyka S.A."/>
            <person name="Mondo S.J."/>
            <person name="Liu M."/>
            <person name="Dettman J."/>
            <person name="Nalam V."/>
            <person name="Broders K.D."/>
        </authorList>
    </citation>
    <scope>NUCLEOTIDE SEQUENCE</scope>
    <source>
        <strain evidence="2">CCC 489</strain>
    </source>
</reference>
<sequence length="63" mass="6638">MSRTTGNDSNENKKKRKSLEGIRVSEMVSEGASDEAGQADEPHADGTKDRGLQTAAACSLDEG</sequence>